<evidence type="ECO:0000313" key="2">
    <source>
        <dbReference type="EMBL" id="JAA70981.1"/>
    </source>
</evidence>
<dbReference type="InterPro" id="IPR050517">
    <property type="entry name" value="DDR_Repair_Kinase"/>
</dbReference>
<evidence type="ECO:0000259" key="1">
    <source>
        <dbReference type="PROSITE" id="PS50290"/>
    </source>
</evidence>
<dbReference type="SUPFAM" id="SSF56112">
    <property type="entry name" value="Protein kinase-like (PK-like)"/>
    <property type="match status" value="1"/>
</dbReference>
<accession>A0A0K8RIS6</accession>
<reference evidence="2" key="1">
    <citation type="submission" date="2012-12" db="EMBL/GenBank/DDBJ databases">
        <title>Identification and characterization of a phenylalanine ammonia-lyase gene family in Isatis indigotica Fort.</title>
        <authorList>
            <person name="Liu Q."/>
            <person name="Chen J."/>
            <person name="Zhou X."/>
            <person name="Di P."/>
            <person name="Xiao Y."/>
            <person name="Xuan H."/>
            <person name="Zhang L."/>
            <person name="Chen W."/>
        </authorList>
    </citation>
    <scope>NUCLEOTIDE SEQUENCE</scope>
    <source>
        <tissue evidence="2">Salivary gland</tissue>
    </source>
</reference>
<proteinExistence type="evidence at transcript level"/>
<dbReference type="GO" id="GO:0008630">
    <property type="term" value="P:intrinsic apoptotic signaling pathway in response to DNA damage"/>
    <property type="evidence" value="ECO:0007669"/>
    <property type="project" value="TreeGrafter"/>
</dbReference>
<dbReference type="EMBL" id="GADI01002827">
    <property type="protein sequence ID" value="JAA70981.1"/>
    <property type="molecule type" value="mRNA"/>
</dbReference>
<dbReference type="PANTHER" id="PTHR11139:SF68">
    <property type="entry name" value="DNA-DEPENDENT PROTEIN KINASE CATALYTIC SUBUNIT"/>
    <property type="match status" value="1"/>
</dbReference>
<keyword evidence="2" id="KW-0808">Transferase</keyword>
<dbReference type="PANTHER" id="PTHR11139">
    <property type="entry name" value="ATAXIA TELANGIECTASIA MUTATED ATM -RELATED"/>
    <property type="match status" value="1"/>
</dbReference>
<keyword evidence="2" id="KW-0418">Kinase</keyword>
<name>A0A0K8RIS6_IXORI</name>
<dbReference type="PROSITE" id="PS50290">
    <property type="entry name" value="PI3_4_KINASE_3"/>
    <property type="match status" value="1"/>
</dbReference>
<protein>
    <submittedName>
        <fullName evidence="2">Putative dna-dependent protein kinase catalytic subunit</fullName>
    </submittedName>
</protein>
<organism evidence="2">
    <name type="scientific">Ixodes ricinus</name>
    <name type="common">Common tick</name>
    <name type="synonym">Acarus ricinus</name>
    <dbReference type="NCBI Taxonomy" id="34613"/>
    <lineage>
        <taxon>Eukaryota</taxon>
        <taxon>Metazoa</taxon>
        <taxon>Ecdysozoa</taxon>
        <taxon>Arthropoda</taxon>
        <taxon>Chelicerata</taxon>
        <taxon>Arachnida</taxon>
        <taxon>Acari</taxon>
        <taxon>Parasitiformes</taxon>
        <taxon>Ixodida</taxon>
        <taxon>Ixodoidea</taxon>
        <taxon>Ixodidae</taxon>
        <taxon>Ixodinae</taxon>
        <taxon>Ixodes</taxon>
    </lineage>
</organism>
<dbReference type="GO" id="GO:0033152">
    <property type="term" value="P:immunoglobulin V(D)J recombination"/>
    <property type="evidence" value="ECO:0007669"/>
    <property type="project" value="TreeGrafter"/>
</dbReference>
<dbReference type="AlphaFoldDB" id="A0A0K8RIS6"/>
<feature type="domain" description="PI3K/PI4K catalytic" evidence="1">
    <location>
        <begin position="1"/>
        <end position="118"/>
    </location>
</feature>
<dbReference type="Pfam" id="PF00454">
    <property type="entry name" value="PI3_PI4_kinase"/>
    <property type="match status" value="1"/>
</dbReference>
<dbReference type="InterPro" id="IPR000403">
    <property type="entry name" value="PI3/4_kinase_cat_dom"/>
</dbReference>
<dbReference type="InterPro" id="IPR011009">
    <property type="entry name" value="Kinase-like_dom_sf"/>
</dbReference>
<sequence>MNVILSQDAACSQRNMQLKTYHVIPMTSRLGLIEWIENTFTLKDLLLSNMSQEEKIAYTSDPKAPPFEYRDWLRKVSGKHDIGAYMLMYKKASRTETVSSFRRRESRVPAGLLKTSPS</sequence>
<dbReference type="GO" id="GO:0006302">
    <property type="term" value="P:double-strand break repair"/>
    <property type="evidence" value="ECO:0007669"/>
    <property type="project" value="TreeGrafter"/>
</dbReference>
<dbReference type="GO" id="GO:0004674">
    <property type="term" value="F:protein serine/threonine kinase activity"/>
    <property type="evidence" value="ECO:0007669"/>
    <property type="project" value="TreeGrafter"/>
</dbReference>
<dbReference type="GO" id="GO:0005634">
    <property type="term" value="C:nucleus"/>
    <property type="evidence" value="ECO:0007669"/>
    <property type="project" value="TreeGrafter"/>
</dbReference>
<dbReference type="GO" id="GO:0000723">
    <property type="term" value="P:telomere maintenance"/>
    <property type="evidence" value="ECO:0007669"/>
    <property type="project" value="TreeGrafter"/>
</dbReference>
<dbReference type="Gene3D" id="3.30.1010.10">
    <property type="entry name" value="Phosphatidylinositol 3-kinase Catalytic Subunit, Chain A, domain 4"/>
    <property type="match status" value="1"/>
</dbReference>